<protein>
    <recommendedName>
        <fullName evidence="5">Putative pre-16S rRNA nuclease</fullName>
        <ecNumber evidence="5">3.1.-.-</ecNumber>
    </recommendedName>
</protein>
<comment type="similarity">
    <text evidence="5">Belongs to the YqgF HJR family.</text>
</comment>
<feature type="domain" description="YqgF/RNase H-like" evidence="6">
    <location>
        <begin position="1"/>
        <end position="99"/>
    </location>
</feature>
<dbReference type="HAMAP" id="MF_00651">
    <property type="entry name" value="Nuclease_YqgF"/>
    <property type="match status" value="1"/>
</dbReference>
<proteinExistence type="inferred from homology"/>
<dbReference type="SMART" id="SM00732">
    <property type="entry name" value="YqgFc"/>
    <property type="match status" value="1"/>
</dbReference>
<dbReference type="SUPFAM" id="SSF53098">
    <property type="entry name" value="Ribonuclease H-like"/>
    <property type="match status" value="1"/>
</dbReference>
<accession>A0A1W9NZ05</accession>
<evidence type="ECO:0000256" key="2">
    <source>
        <dbReference type="ARBA" id="ARBA00022517"/>
    </source>
</evidence>
<evidence type="ECO:0000313" key="8">
    <source>
        <dbReference type="Proteomes" id="UP000192520"/>
    </source>
</evidence>
<evidence type="ECO:0000256" key="3">
    <source>
        <dbReference type="ARBA" id="ARBA00022722"/>
    </source>
</evidence>
<dbReference type="Gene3D" id="3.30.420.140">
    <property type="entry name" value="YqgF/RNase H-like domain"/>
    <property type="match status" value="1"/>
</dbReference>
<dbReference type="InterPro" id="IPR012337">
    <property type="entry name" value="RNaseH-like_sf"/>
</dbReference>
<evidence type="ECO:0000256" key="1">
    <source>
        <dbReference type="ARBA" id="ARBA00022490"/>
    </source>
</evidence>
<name>A0A1W9NZ05_UNCC3</name>
<keyword evidence="3 5" id="KW-0540">Nuclease</keyword>
<evidence type="ECO:0000259" key="6">
    <source>
        <dbReference type="SMART" id="SM00732"/>
    </source>
</evidence>
<comment type="caution">
    <text evidence="7">The sequence shown here is derived from an EMBL/GenBank/DDBJ whole genome shotgun (WGS) entry which is preliminary data.</text>
</comment>
<dbReference type="Proteomes" id="UP000192520">
    <property type="component" value="Unassembled WGS sequence"/>
</dbReference>
<dbReference type="CDD" id="cd16964">
    <property type="entry name" value="YqgF"/>
    <property type="match status" value="1"/>
</dbReference>
<keyword evidence="1 5" id="KW-0963">Cytoplasm</keyword>
<dbReference type="GO" id="GO:0000967">
    <property type="term" value="P:rRNA 5'-end processing"/>
    <property type="evidence" value="ECO:0007669"/>
    <property type="project" value="UniProtKB-UniRule"/>
</dbReference>
<dbReference type="GO" id="GO:0016788">
    <property type="term" value="F:hydrolase activity, acting on ester bonds"/>
    <property type="evidence" value="ECO:0007669"/>
    <property type="project" value="UniProtKB-UniRule"/>
</dbReference>
<dbReference type="EC" id="3.1.-.-" evidence="5"/>
<dbReference type="Pfam" id="PF03652">
    <property type="entry name" value="RuvX"/>
    <property type="match status" value="1"/>
</dbReference>
<comment type="subcellular location">
    <subcellularLocation>
        <location evidence="5">Cytoplasm</location>
    </subcellularLocation>
</comment>
<dbReference type="PANTHER" id="PTHR33317">
    <property type="entry name" value="POLYNUCLEOTIDYL TRANSFERASE, RIBONUCLEASE H-LIKE SUPERFAMILY PROTEIN"/>
    <property type="match status" value="1"/>
</dbReference>
<evidence type="ECO:0000313" key="7">
    <source>
        <dbReference type="EMBL" id="OQX51250.1"/>
    </source>
</evidence>
<organism evidence="7 8">
    <name type="scientific">candidate division CPR3 bacterium 4484_211</name>
    <dbReference type="NCBI Taxonomy" id="1968527"/>
    <lineage>
        <taxon>Bacteria</taxon>
        <taxon>Bacteria division CPR3</taxon>
    </lineage>
</organism>
<dbReference type="STRING" id="1968527.B5M47_01700"/>
<evidence type="ECO:0000256" key="4">
    <source>
        <dbReference type="ARBA" id="ARBA00022801"/>
    </source>
</evidence>
<dbReference type="GO" id="GO:0004518">
    <property type="term" value="F:nuclease activity"/>
    <property type="evidence" value="ECO:0007669"/>
    <property type="project" value="UniProtKB-KW"/>
</dbReference>
<dbReference type="InterPro" id="IPR005227">
    <property type="entry name" value="YqgF"/>
</dbReference>
<keyword evidence="2 5" id="KW-0690">Ribosome biogenesis</keyword>
<dbReference type="EMBL" id="MZGJ01000006">
    <property type="protein sequence ID" value="OQX51250.1"/>
    <property type="molecule type" value="Genomic_DNA"/>
</dbReference>
<reference evidence="8" key="1">
    <citation type="submission" date="2017-03" db="EMBL/GenBank/DDBJ databases">
        <title>Novel pathways for hydrocarbon cycling and metabolic interdependencies in hydrothermal sediment communities.</title>
        <authorList>
            <person name="Dombrowski N."/>
            <person name="Seitz K."/>
            <person name="Teske A."/>
            <person name="Baker B."/>
        </authorList>
    </citation>
    <scope>NUCLEOTIDE SEQUENCE [LARGE SCALE GENOMIC DNA]</scope>
</reference>
<sequence>MSILGIDYGEKFLGLAIGFKNQISHPLKVVLYRNFDHIISQLKPILKEYEVKSLVLGLPLEDGKIKESAKKVKNFGAFLEEKLGLKVFYSDETLTSSDAVALMIKSGVPQKKRKFLEHAFAAKIILDNYLQNTQNKQKTAKL</sequence>
<dbReference type="InterPro" id="IPR006641">
    <property type="entry name" value="YqgF/RNaseH-like_dom"/>
</dbReference>
<dbReference type="InterPro" id="IPR037027">
    <property type="entry name" value="YqgF/RNaseH-like_dom_sf"/>
</dbReference>
<dbReference type="GO" id="GO:0005737">
    <property type="term" value="C:cytoplasm"/>
    <property type="evidence" value="ECO:0007669"/>
    <property type="project" value="UniProtKB-SubCell"/>
</dbReference>
<dbReference type="PANTHER" id="PTHR33317:SF4">
    <property type="entry name" value="POLYNUCLEOTIDYL TRANSFERASE, RIBONUCLEASE H-LIKE SUPERFAMILY PROTEIN"/>
    <property type="match status" value="1"/>
</dbReference>
<dbReference type="NCBIfam" id="TIGR00250">
    <property type="entry name" value="RNAse_H_YqgF"/>
    <property type="match status" value="1"/>
</dbReference>
<evidence type="ECO:0000256" key="5">
    <source>
        <dbReference type="HAMAP-Rule" id="MF_00651"/>
    </source>
</evidence>
<comment type="function">
    <text evidence="5">Could be a nuclease involved in processing of the 5'-end of pre-16S rRNA.</text>
</comment>
<dbReference type="AlphaFoldDB" id="A0A1W9NZ05"/>
<gene>
    <name evidence="7" type="ORF">B5M47_01700</name>
</gene>
<keyword evidence="4 5" id="KW-0378">Hydrolase</keyword>